<dbReference type="SUPFAM" id="SSF53474">
    <property type="entry name" value="alpha/beta-Hydrolases"/>
    <property type="match status" value="1"/>
</dbReference>
<name>A0ABR2UEI4_9PEZI</name>
<evidence type="ECO:0000313" key="5">
    <source>
        <dbReference type="EMBL" id="KAK9413014.1"/>
    </source>
</evidence>
<dbReference type="Pfam" id="PF00135">
    <property type="entry name" value="COesterase"/>
    <property type="match status" value="1"/>
</dbReference>
<evidence type="ECO:0000256" key="3">
    <source>
        <dbReference type="RuleBase" id="RU361235"/>
    </source>
</evidence>
<accession>A0ABR2UEI4</accession>
<feature type="chain" id="PRO_5044984919" description="Carboxylic ester hydrolase" evidence="3">
    <location>
        <begin position="18"/>
        <end position="535"/>
    </location>
</feature>
<keyword evidence="2 3" id="KW-0378">Hydrolase</keyword>
<reference evidence="5 6" key="1">
    <citation type="journal article" date="2024" name="J. Plant Pathol.">
        <title>Sequence and assembly of the genome of Seiridium unicorne, isolate CBS 538.82, causal agent of cypress canker disease.</title>
        <authorList>
            <person name="Scali E."/>
            <person name="Rocca G.D."/>
            <person name="Danti R."/>
            <person name="Garbelotto M."/>
            <person name="Barberini S."/>
            <person name="Baroncelli R."/>
            <person name="Emiliani G."/>
        </authorList>
    </citation>
    <scope>NUCLEOTIDE SEQUENCE [LARGE SCALE GENOMIC DNA]</scope>
    <source>
        <strain evidence="5 6">BM-138-508</strain>
    </source>
</reference>
<dbReference type="Proteomes" id="UP001408356">
    <property type="component" value="Unassembled WGS sequence"/>
</dbReference>
<dbReference type="GO" id="GO:0016787">
    <property type="term" value="F:hydrolase activity"/>
    <property type="evidence" value="ECO:0007669"/>
    <property type="project" value="UniProtKB-KW"/>
</dbReference>
<comment type="similarity">
    <text evidence="1 3">Belongs to the type-B carboxylesterase/lipase family.</text>
</comment>
<organism evidence="5 6">
    <name type="scientific">Seiridium unicorne</name>
    <dbReference type="NCBI Taxonomy" id="138068"/>
    <lineage>
        <taxon>Eukaryota</taxon>
        <taxon>Fungi</taxon>
        <taxon>Dikarya</taxon>
        <taxon>Ascomycota</taxon>
        <taxon>Pezizomycotina</taxon>
        <taxon>Sordariomycetes</taxon>
        <taxon>Xylariomycetidae</taxon>
        <taxon>Amphisphaeriales</taxon>
        <taxon>Sporocadaceae</taxon>
        <taxon>Seiridium</taxon>
    </lineage>
</organism>
<evidence type="ECO:0000256" key="1">
    <source>
        <dbReference type="ARBA" id="ARBA00005964"/>
    </source>
</evidence>
<evidence type="ECO:0000256" key="2">
    <source>
        <dbReference type="ARBA" id="ARBA00022801"/>
    </source>
</evidence>
<feature type="signal peptide" evidence="3">
    <location>
        <begin position="1"/>
        <end position="17"/>
    </location>
</feature>
<evidence type="ECO:0000259" key="4">
    <source>
        <dbReference type="Pfam" id="PF00135"/>
    </source>
</evidence>
<sequence>MHFRWLILSALFIVCEAVLNSVTIGCNSYTGVNNSLGVTQWLGVRYAAPPLGNLRFSPPQDPPCSSINQSAATRKHGNICLSTGASISNSTGEDCLFMDIFAPSRASTRSQLPVFLFIQGGGFNGDANPNIDGTGLIKASNDSIIVVNFNYRVGVYGFLADGDAVAPNIGLLDQRKAMEFVQNYISVFGGDPDHVVIGGDSAGAASVSLHLTAYGGEDRGLFHAAAAESIPFATVLTANQSRYQYENFVISLGCVGSDPLACLKSKTAAEIQAHGRPIPYPGEASAPAYMWGPVIDGDMIRDVTYKSYSEGNFIRVPLLAGDDTNGGTVFAPRSTATLADSNSWLKSQFPKLTLEQLATINGLYPWTNQTFSNSGAYWRQLADTYGEGRFMCPTIYVSSAAARYGTSGKSWNYRYNVIDPVSYAAGYGVPHTVELSAILGPDYDTPGKSVPTSYFPNGENELVSPVIQAYWTSFIRTFDPNTYRYPGAAEWRPWNLTQKERLLFQTGGGTVMENLEEGLQERCSYWYLIGESILQ</sequence>
<protein>
    <recommendedName>
        <fullName evidence="3">Carboxylic ester hydrolase</fullName>
        <ecNumber evidence="3">3.1.1.-</ecNumber>
    </recommendedName>
</protein>
<dbReference type="PROSITE" id="PS00122">
    <property type="entry name" value="CARBOXYLESTERASE_B_1"/>
    <property type="match status" value="1"/>
</dbReference>
<comment type="caution">
    <text evidence="5">The sequence shown here is derived from an EMBL/GenBank/DDBJ whole genome shotgun (WGS) entry which is preliminary data.</text>
</comment>
<dbReference type="InterPro" id="IPR019826">
    <property type="entry name" value="Carboxylesterase_B_AS"/>
</dbReference>
<dbReference type="EC" id="3.1.1.-" evidence="3"/>
<keyword evidence="3" id="KW-0732">Signal</keyword>
<dbReference type="InterPro" id="IPR050309">
    <property type="entry name" value="Type-B_Carboxylest/Lipase"/>
</dbReference>
<keyword evidence="6" id="KW-1185">Reference proteome</keyword>
<dbReference type="EMBL" id="JARVKF010000445">
    <property type="protein sequence ID" value="KAK9413014.1"/>
    <property type="molecule type" value="Genomic_DNA"/>
</dbReference>
<proteinExistence type="inferred from homology"/>
<dbReference type="InterPro" id="IPR029058">
    <property type="entry name" value="AB_hydrolase_fold"/>
</dbReference>
<dbReference type="InterPro" id="IPR002018">
    <property type="entry name" value="CarbesteraseB"/>
</dbReference>
<feature type="domain" description="Carboxylesterase type B" evidence="4">
    <location>
        <begin position="34"/>
        <end position="513"/>
    </location>
</feature>
<dbReference type="PANTHER" id="PTHR11559">
    <property type="entry name" value="CARBOXYLESTERASE"/>
    <property type="match status" value="1"/>
</dbReference>
<dbReference type="Gene3D" id="3.40.50.1820">
    <property type="entry name" value="alpha/beta hydrolase"/>
    <property type="match status" value="1"/>
</dbReference>
<gene>
    <name evidence="5" type="ORF">SUNI508_12209</name>
</gene>
<evidence type="ECO:0000313" key="6">
    <source>
        <dbReference type="Proteomes" id="UP001408356"/>
    </source>
</evidence>